<dbReference type="InterPro" id="IPR029437">
    <property type="entry name" value="HPS3_N"/>
</dbReference>
<organism evidence="4 5">
    <name type="scientific">Magallana gigas</name>
    <name type="common">Pacific oyster</name>
    <name type="synonym">Crassostrea gigas</name>
    <dbReference type="NCBI Taxonomy" id="29159"/>
    <lineage>
        <taxon>Eukaryota</taxon>
        <taxon>Metazoa</taxon>
        <taxon>Spiralia</taxon>
        <taxon>Lophotrochozoa</taxon>
        <taxon>Mollusca</taxon>
        <taxon>Bivalvia</taxon>
        <taxon>Autobranchia</taxon>
        <taxon>Pteriomorphia</taxon>
        <taxon>Ostreida</taxon>
        <taxon>Ostreoidea</taxon>
        <taxon>Ostreidae</taxon>
        <taxon>Magallana</taxon>
    </lineage>
</organism>
<dbReference type="AlphaFoldDB" id="A0A8W8KXF1"/>
<dbReference type="PANTHER" id="PTHR28633:SF1">
    <property type="entry name" value="BLOC-2 COMPLEX MEMBER HPS3"/>
    <property type="match status" value="1"/>
</dbReference>
<dbReference type="InterPro" id="IPR036322">
    <property type="entry name" value="WD40_repeat_dom_sf"/>
</dbReference>
<dbReference type="Pfam" id="PF14763">
    <property type="entry name" value="HPS3_C"/>
    <property type="match status" value="2"/>
</dbReference>
<evidence type="ECO:0000259" key="3">
    <source>
        <dbReference type="Pfam" id="PF14763"/>
    </source>
</evidence>
<protein>
    <recommendedName>
        <fullName evidence="6">Hermansky-Pudlak syndrome 3 protein</fullName>
    </recommendedName>
</protein>
<dbReference type="SUPFAM" id="SSF50978">
    <property type="entry name" value="WD40 repeat-like"/>
    <property type="match status" value="1"/>
</dbReference>
<evidence type="ECO:0000313" key="5">
    <source>
        <dbReference type="Proteomes" id="UP000005408"/>
    </source>
</evidence>
<sequence>MVKVYKCHNFKSQNVIQVDNEPVALFAHQDKLFVATQNCCVFIYKFLANHKHQKTNAFATEARAQQLLFNNTGNYVATLEVKYSRRQTFYAVKVYLNWQLATDANSTRSCVRLANHDHSLKLSSLADDQLQVIDIPCSKEVTCISSCQKTGNLVIVQREKTTFYQVVEKSFSNSEKTYVDVVVFLELDWSFVVKSISFCENYVAVASEEEAQVVRLLYAETNKQTEDTDILKQFPSVTRRRVSSVLSKLSIGTDKDRHPDSFQSHTSKHGLLGSSRSSINASPALSASSLNKFGFDAFNKIDDDENFVTWNFDETDEKVDFDGGSFLGRRGVKKRQSKTVVLKTLQEIAQRDLLLADIPKHEDLRGGGHSTLGDLTVATVLYKRSSSTTDSWKFIQLQPTYLSDNVRPAVSDWYREIPVQSSVYSSLIGMSCLLSSSRVGTMYNLWAKISDISHYKYTSDAHQLITDGNLLYIMNEKGLEIYSSRCNAAAIHNSEDWNGITKAYPSANLEICLLGAHPFIGATQITLADNAVILLSKVETSSHRNDESIWSLYALEKCTVSELFKDMVNYGTRNTNSAAHLHMLQESHMIIRNALIGQHTKDEHLLDLYRESCGLLGEYYSKPDAENFKMCLPYYLMSGLSISDIVHQAIIYKQQSKKTTPYCYGKGFSYFLNYVLFQDEEPFNILEVDGDQILEVCEEVIPDRISEVILFSRLQTYTPEVALKILQTQMKHRTSIDEKHSPVDMVALACLHLKLCDPEPAHVALASIPQRELTKICICHHRLLHQDFTELSPLSQLMRCHCPQVLITSMVALHDTGMISLDLAIRLLQGKQEEDTRFRNNHIKEYLEKILEDNQRKYAFEDAAILLCEMYVKRIIHEIYPTEKQRLSASAQCKTTGYFGSRFSWLDDLPPFKGVFSVRQPCLYLRSSSPTTARKTHMAAPTPTLSKHGTCSCALCHEDLVKLQSMLCSPCCSETVATKVLSLLETSTSILGWDALWMLCKIRSKVTDTFKALVQKYPAVILSYGTSVLGSDPGLWSNYLNEVVQMNKMQAESPDENAEIYFKSFQGILKHLTDVLELRDFLQILPDEGNMLFFLPYITECQEKEKSKQLLNIIRKKGEHLQHYI</sequence>
<accession>A0A8W8KXF1</accession>
<evidence type="ECO:0000259" key="2">
    <source>
        <dbReference type="Pfam" id="PF14761"/>
    </source>
</evidence>
<keyword evidence="5" id="KW-1185">Reference proteome</keyword>
<dbReference type="InterPro" id="IPR017216">
    <property type="entry name" value="HPS3"/>
</dbReference>
<dbReference type="InterPro" id="IPR029438">
    <property type="entry name" value="HPS3_C"/>
</dbReference>
<dbReference type="GO" id="GO:0005737">
    <property type="term" value="C:cytoplasm"/>
    <property type="evidence" value="ECO:0007669"/>
    <property type="project" value="TreeGrafter"/>
</dbReference>
<evidence type="ECO:0000256" key="1">
    <source>
        <dbReference type="SAM" id="MobiDB-lite"/>
    </source>
</evidence>
<feature type="region of interest" description="Disordered" evidence="1">
    <location>
        <begin position="252"/>
        <end position="275"/>
    </location>
</feature>
<dbReference type="EnsemblMetazoa" id="G25446.2">
    <property type="protein sequence ID" value="G25446.2:cds"/>
    <property type="gene ID" value="G25446"/>
</dbReference>
<feature type="domain" description="BLOC-2 complex member HPS3 C-terminal" evidence="3">
    <location>
        <begin position="945"/>
        <end position="1104"/>
    </location>
</feature>
<proteinExistence type="predicted"/>
<evidence type="ECO:0000313" key="4">
    <source>
        <dbReference type="EnsemblMetazoa" id="G25446.2:cds"/>
    </source>
</evidence>
<dbReference type="PANTHER" id="PTHR28633">
    <property type="entry name" value="HERMANSKY-PUDLAK SYNDROME 3 PROTEIN"/>
    <property type="match status" value="1"/>
</dbReference>
<feature type="domain" description="BLOC-2 complex member HPS3 N-terminal" evidence="2">
    <location>
        <begin position="394"/>
        <end position="547"/>
    </location>
</feature>
<dbReference type="Proteomes" id="UP000005408">
    <property type="component" value="Unassembled WGS sequence"/>
</dbReference>
<dbReference type="Pfam" id="PF14761">
    <property type="entry name" value="HPS3_N"/>
    <property type="match status" value="2"/>
</dbReference>
<reference evidence="4" key="1">
    <citation type="submission" date="2022-08" db="UniProtKB">
        <authorList>
            <consortium name="EnsemblMetazoa"/>
        </authorList>
    </citation>
    <scope>IDENTIFICATION</scope>
    <source>
        <strain evidence="4">05x7-T-G4-1.051#20</strain>
    </source>
</reference>
<feature type="domain" description="BLOC-2 complex member HPS3 C-terminal" evidence="3">
    <location>
        <begin position="563"/>
        <end position="910"/>
    </location>
</feature>
<evidence type="ECO:0008006" key="6">
    <source>
        <dbReference type="Google" id="ProtNLM"/>
    </source>
</evidence>
<name>A0A8W8KXF1_MAGGI</name>
<feature type="domain" description="BLOC-2 complex member HPS3 N-terminal" evidence="2">
    <location>
        <begin position="3"/>
        <end position="226"/>
    </location>
</feature>